<keyword evidence="4" id="KW-0812">Transmembrane</keyword>
<protein>
    <submittedName>
        <fullName evidence="10">TOM complex subunit Tom7</fullName>
    </submittedName>
</protein>
<accession>B6K4E6</accession>
<dbReference type="GO" id="GO:0030150">
    <property type="term" value="P:protein import into mitochondrial matrix"/>
    <property type="evidence" value="ECO:0007669"/>
    <property type="project" value="InterPro"/>
</dbReference>
<evidence type="ECO:0000256" key="8">
    <source>
        <dbReference type="ARBA" id="ARBA00023128"/>
    </source>
</evidence>
<dbReference type="OrthoDB" id="284357at2759"/>
<evidence type="ECO:0000313" key="12">
    <source>
        <dbReference type="Proteomes" id="UP000001744"/>
    </source>
</evidence>
<dbReference type="VEuPathDB" id="FungiDB:SJAG_03502"/>
<evidence type="ECO:0000313" key="11">
    <source>
        <dbReference type="JaponicusDB" id="SJAG_03502"/>
    </source>
</evidence>
<evidence type="ECO:0000256" key="2">
    <source>
        <dbReference type="ARBA" id="ARBA00010917"/>
    </source>
</evidence>
<dbReference type="EMBL" id="KE651167">
    <property type="protein sequence ID" value="EEB08353.1"/>
    <property type="molecule type" value="Genomic_DNA"/>
</dbReference>
<evidence type="ECO:0000256" key="1">
    <source>
        <dbReference type="ARBA" id="ARBA00004572"/>
    </source>
</evidence>
<dbReference type="AlphaFoldDB" id="B6K4E6"/>
<dbReference type="Pfam" id="PF08038">
    <property type="entry name" value="Tom7"/>
    <property type="match status" value="1"/>
</dbReference>
<organism evidence="10 12">
    <name type="scientific">Schizosaccharomyces japonicus (strain yFS275 / FY16936)</name>
    <name type="common">Fission yeast</name>
    <dbReference type="NCBI Taxonomy" id="402676"/>
    <lineage>
        <taxon>Eukaryota</taxon>
        <taxon>Fungi</taxon>
        <taxon>Dikarya</taxon>
        <taxon>Ascomycota</taxon>
        <taxon>Taphrinomycotina</taxon>
        <taxon>Schizosaccharomycetes</taxon>
        <taxon>Schizosaccharomycetales</taxon>
        <taxon>Schizosaccharomycetaceae</taxon>
        <taxon>Schizosaccharomyces</taxon>
    </lineage>
</organism>
<evidence type="ECO:0000256" key="9">
    <source>
        <dbReference type="ARBA" id="ARBA00023136"/>
    </source>
</evidence>
<dbReference type="OMA" id="FILYLGW"/>
<keyword evidence="8" id="KW-0496">Mitochondrion</keyword>
<keyword evidence="5" id="KW-1000">Mitochondrion outer membrane</keyword>
<keyword evidence="3" id="KW-0813">Transport</keyword>
<dbReference type="JaponicusDB" id="SJAG_03502">
    <property type="gene designation" value="tom7"/>
</dbReference>
<evidence type="ECO:0000256" key="6">
    <source>
        <dbReference type="ARBA" id="ARBA00022927"/>
    </source>
</evidence>
<dbReference type="STRING" id="402676.B6K4E6"/>
<gene>
    <name evidence="11" type="primary">tom7</name>
    <name evidence="10" type="ORF">SJAG_03502</name>
</gene>
<dbReference type="PANTHER" id="PTHR34944">
    <property type="entry name" value="MITOCHONDRIAL IMPORT RECEPTOR SUBUNIT TOM7"/>
    <property type="match status" value="1"/>
</dbReference>
<evidence type="ECO:0000313" key="10">
    <source>
        <dbReference type="EMBL" id="EEB08353.1"/>
    </source>
</evidence>
<proteinExistence type="inferred from homology"/>
<comment type="subcellular location">
    <subcellularLocation>
        <location evidence="1">Mitochondrion outer membrane</location>
        <topology evidence="1">Single-pass membrane protein</topology>
    </subcellularLocation>
</comment>
<evidence type="ECO:0000256" key="7">
    <source>
        <dbReference type="ARBA" id="ARBA00022989"/>
    </source>
</evidence>
<dbReference type="eggNOG" id="KOG4449">
    <property type="taxonomic scope" value="Eukaryota"/>
</dbReference>
<dbReference type="GeneID" id="7051697"/>
<dbReference type="Proteomes" id="UP000001744">
    <property type="component" value="Unassembled WGS sequence"/>
</dbReference>
<keyword evidence="12" id="KW-1185">Reference proteome</keyword>
<keyword evidence="7" id="KW-1133">Transmembrane helix</keyword>
<keyword evidence="6" id="KW-0653">Protein transport</keyword>
<sequence length="52" mass="6002">MQLSEETKERIVKAVEVGKTITHYGWIPLILWLGYTQSKPKPQLIRIINPLA</sequence>
<name>B6K4E6_SCHJY</name>
<reference evidence="10 12" key="1">
    <citation type="journal article" date="2011" name="Science">
        <title>Comparative functional genomics of the fission yeasts.</title>
        <authorList>
            <person name="Rhind N."/>
            <person name="Chen Z."/>
            <person name="Yassour M."/>
            <person name="Thompson D.A."/>
            <person name="Haas B.J."/>
            <person name="Habib N."/>
            <person name="Wapinski I."/>
            <person name="Roy S."/>
            <person name="Lin M.F."/>
            <person name="Heiman D.I."/>
            <person name="Young S.K."/>
            <person name="Furuya K."/>
            <person name="Guo Y."/>
            <person name="Pidoux A."/>
            <person name="Chen H.M."/>
            <person name="Robbertse B."/>
            <person name="Goldberg J.M."/>
            <person name="Aoki K."/>
            <person name="Bayne E.H."/>
            <person name="Berlin A.M."/>
            <person name="Desjardins C.A."/>
            <person name="Dobbs E."/>
            <person name="Dukaj L."/>
            <person name="Fan L."/>
            <person name="FitzGerald M.G."/>
            <person name="French C."/>
            <person name="Gujja S."/>
            <person name="Hansen K."/>
            <person name="Keifenheim D."/>
            <person name="Levin J.Z."/>
            <person name="Mosher R.A."/>
            <person name="Mueller C.A."/>
            <person name="Pfiffner J."/>
            <person name="Priest M."/>
            <person name="Russ C."/>
            <person name="Smialowska A."/>
            <person name="Swoboda P."/>
            <person name="Sykes S.M."/>
            <person name="Vaughn M."/>
            <person name="Vengrova S."/>
            <person name="Yoder R."/>
            <person name="Zeng Q."/>
            <person name="Allshire R."/>
            <person name="Baulcombe D."/>
            <person name="Birren B.W."/>
            <person name="Brown W."/>
            <person name="Ekwall K."/>
            <person name="Kellis M."/>
            <person name="Leatherwood J."/>
            <person name="Levin H."/>
            <person name="Margalit H."/>
            <person name="Martienssen R."/>
            <person name="Nieduszynski C.A."/>
            <person name="Spatafora J.W."/>
            <person name="Friedman N."/>
            <person name="Dalgaard J.Z."/>
            <person name="Baumann P."/>
            <person name="Niki H."/>
            <person name="Regev A."/>
            <person name="Nusbaum C."/>
        </authorList>
    </citation>
    <scope>NUCLEOTIDE SEQUENCE [LARGE SCALE GENOMIC DNA]</scope>
    <source>
        <strain evidence="12">yFS275 / FY16936</strain>
    </source>
</reference>
<evidence type="ECO:0000256" key="4">
    <source>
        <dbReference type="ARBA" id="ARBA00022692"/>
    </source>
</evidence>
<dbReference type="PANTHER" id="PTHR34944:SF2">
    <property type="entry name" value="MITOCHONDRIAL IMPORT RECEPTOR SUBUNIT TOM7"/>
    <property type="match status" value="1"/>
</dbReference>
<dbReference type="GO" id="GO:0005742">
    <property type="term" value="C:mitochondrial outer membrane translocase complex"/>
    <property type="evidence" value="ECO:0007669"/>
    <property type="project" value="InterPro"/>
</dbReference>
<dbReference type="RefSeq" id="XP_002174646.1">
    <property type="nucleotide sequence ID" value="XM_002174610.2"/>
</dbReference>
<keyword evidence="9" id="KW-0472">Membrane</keyword>
<dbReference type="InterPro" id="IPR012621">
    <property type="entry name" value="Tom7"/>
</dbReference>
<comment type="similarity">
    <text evidence="2">Belongs to the Tom7 family.</text>
</comment>
<dbReference type="HOGENOM" id="CLU_173610_1_1_1"/>
<evidence type="ECO:0000256" key="3">
    <source>
        <dbReference type="ARBA" id="ARBA00022448"/>
    </source>
</evidence>
<evidence type="ECO:0000256" key="5">
    <source>
        <dbReference type="ARBA" id="ARBA00022787"/>
    </source>
</evidence>